<dbReference type="SMART" id="SM00913">
    <property type="entry name" value="IBN_N"/>
    <property type="match status" value="1"/>
</dbReference>
<evidence type="ECO:0000256" key="5">
    <source>
        <dbReference type="ARBA" id="ARBA00022737"/>
    </source>
</evidence>
<keyword evidence="3" id="KW-0813">Transport</keyword>
<evidence type="ECO:0000256" key="2">
    <source>
        <dbReference type="ARBA" id="ARBA00004496"/>
    </source>
</evidence>
<keyword evidence="7" id="KW-0539">Nucleus</keyword>
<sequence length="767" mass="85215">MDPQFLHGLEDLLQRLAFADDTNTIQTVTATLSQKFYADATCIPALLTVAKDNQQWQVRQLATVELRKRIPKFWEDIDAAAQQQMRETILKAIVDEENNLARHGMARVISSIAKSDIPNQKWGDLIQFLYGCCQSATAAHREIGIYVLDSLFETIAEVLTTQMQHLFELFAVLVNDPESLVVQVTTVEALGKLADFIEPGDRAAVSKFQELVPSMVQVLQKCLASGDEDSASRCYEVFNGMLILETPLLHRHFGEMIEFSINVGSNVELDENLRIMALNFLVWTTTYKRGRLQKLKIVKPLIEKVMPITAQDDPEDDDEDSPSRVALRVLNVLSTSFPPQQVIPTVISHVLQYMQSADPGFRKGAMLSLAIVIEGSVDYIRPQVSDIVTLICAGLSDSDMLVRRASCMALGCIAGKYELDEEVSEHHEKLMPLIFNMTSDSNTTIVKYATNALDCILESMGDVIQAYLPQLVERLFALLSWGPPEVKPIALSAIGSTAHSSGAAFEPYFAETISRIKQAMALTGDEDALALRGVATDTISTIAEAAGKDAFRPHLDDTMQLALQGMEIESATLRESAYCYFGVMSRVFNDEFAKYLSFIAPQILQTLRMDEESPFELDVGEDSEMVDEDEELPFNINTGISDEKEVAADAVGQIFASTTTAFLPYVEEISKELLQLLDHYSDTARKAATVALFTFIRTFNKIANPEPWKPGAPLRVPIDEHTSAMIKLVLPAVLAMWEEEDDKMVVTQLCTELRLIMRDVGPAVTID</sequence>
<keyword evidence="6" id="KW-0653">Protein transport</keyword>
<dbReference type="InterPro" id="IPR058584">
    <property type="entry name" value="IMB1_TNPO1-like_TPR"/>
</dbReference>
<evidence type="ECO:0000256" key="7">
    <source>
        <dbReference type="ARBA" id="ARBA00023242"/>
    </source>
</evidence>
<dbReference type="InterPro" id="IPR011989">
    <property type="entry name" value="ARM-like"/>
</dbReference>
<keyword evidence="10" id="KW-1185">Reference proteome</keyword>
<organism evidence="9 10">
    <name type="scientific">Coemansia guatemalensis</name>
    <dbReference type="NCBI Taxonomy" id="2761395"/>
    <lineage>
        <taxon>Eukaryota</taxon>
        <taxon>Fungi</taxon>
        <taxon>Fungi incertae sedis</taxon>
        <taxon>Zoopagomycota</taxon>
        <taxon>Kickxellomycotina</taxon>
        <taxon>Kickxellomycetes</taxon>
        <taxon>Kickxellales</taxon>
        <taxon>Kickxellaceae</taxon>
        <taxon>Coemansia</taxon>
    </lineage>
</organism>
<dbReference type="Pfam" id="PF25780">
    <property type="entry name" value="TPR_IPO5"/>
    <property type="match status" value="1"/>
</dbReference>
<evidence type="ECO:0000256" key="4">
    <source>
        <dbReference type="ARBA" id="ARBA00022490"/>
    </source>
</evidence>
<name>A0A9W8I1U9_9FUNG</name>
<dbReference type="Pfam" id="PF03810">
    <property type="entry name" value="IBN_N"/>
    <property type="match status" value="1"/>
</dbReference>
<accession>A0A9W8I1U9</accession>
<keyword evidence="4" id="KW-0963">Cytoplasm</keyword>
<dbReference type="GO" id="GO:0006606">
    <property type="term" value="P:protein import into nucleus"/>
    <property type="evidence" value="ECO:0007669"/>
    <property type="project" value="InterPro"/>
</dbReference>
<comment type="caution">
    <text evidence="9">The sequence shown here is derived from an EMBL/GenBank/DDBJ whole genome shotgun (WGS) entry which is preliminary data.</text>
</comment>
<dbReference type="Gene3D" id="1.25.10.10">
    <property type="entry name" value="Leucine-rich Repeat Variant"/>
    <property type="match status" value="1"/>
</dbReference>
<feature type="domain" description="Importin N-terminal" evidence="8">
    <location>
        <begin position="49"/>
        <end position="95"/>
    </location>
</feature>
<dbReference type="InterPro" id="IPR016024">
    <property type="entry name" value="ARM-type_fold"/>
</dbReference>
<gene>
    <name evidence="9" type="ORF">H4R20_002219</name>
</gene>
<evidence type="ECO:0000256" key="1">
    <source>
        <dbReference type="ARBA" id="ARBA00004123"/>
    </source>
</evidence>
<comment type="subcellular location">
    <subcellularLocation>
        <location evidence="2">Cytoplasm</location>
    </subcellularLocation>
    <subcellularLocation>
        <location evidence="1">Nucleus</location>
    </subcellularLocation>
</comment>
<dbReference type="GO" id="GO:0031267">
    <property type="term" value="F:small GTPase binding"/>
    <property type="evidence" value="ECO:0007669"/>
    <property type="project" value="InterPro"/>
</dbReference>
<dbReference type="OrthoDB" id="7862313at2759"/>
<dbReference type="Proteomes" id="UP001140094">
    <property type="component" value="Unassembled WGS sequence"/>
</dbReference>
<dbReference type="PANTHER" id="PTHR10527">
    <property type="entry name" value="IMPORTIN BETA"/>
    <property type="match status" value="1"/>
</dbReference>
<keyword evidence="5" id="KW-0677">Repeat</keyword>
<proteinExistence type="predicted"/>
<dbReference type="SUPFAM" id="SSF48371">
    <property type="entry name" value="ARM repeat"/>
    <property type="match status" value="1"/>
</dbReference>
<evidence type="ECO:0000256" key="3">
    <source>
        <dbReference type="ARBA" id="ARBA00022448"/>
    </source>
</evidence>
<evidence type="ECO:0000313" key="9">
    <source>
        <dbReference type="EMBL" id="KAJ2805121.1"/>
    </source>
</evidence>
<dbReference type="InterPro" id="IPR001494">
    <property type="entry name" value="Importin-beta_N"/>
</dbReference>
<dbReference type="EMBL" id="JANBUO010000323">
    <property type="protein sequence ID" value="KAJ2805121.1"/>
    <property type="molecule type" value="Genomic_DNA"/>
</dbReference>
<dbReference type="InterPro" id="IPR057672">
    <property type="entry name" value="TPR_IPO4/5"/>
</dbReference>
<evidence type="ECO:0000259" key="8">
    <source>
        <dbReference type="PROSITE" id="PS50166"/>
    </source>
</evidence>
<dbReference type="AlphaFoldDB" id="A0A9W8I1U9"/>
<evidence type="ECO:0000313" key="10">
    <source>
        <dbReference type="Proteomes" id="UP001140094"/>
    </source>
</evidence>
<dbReference type="GO" id="GO:0005737">
    <property type="term" value="C:cytoplasm"/>
    <property type="evidence" value="ECO:0007669"/>
    <property type="project" value="UniProtKB-SubCell"/>
</dbReference>
<protein>
    <recommendedName>
        <fullName evidence="8">Importin N-terminal domain-containing protein</fullName>
    </recommendedName>
</protein>
<dbReference type="Pfam" id="PF25574">
    <property type="entry name" value="TPR_IMB1"/>
    <property type="match status" value="1"/>
</dbReference>
<dbReference type="InterPro" id="IPR040122">
    <property type="entry name" value="Importin_beta"/>
</dbReference>
<feature type="non-terminal residue" evidence="9">
    <location>
        <position position="767"/>
    </location>
</feature>
<evidence type="ECO:0000256" key="6">
    <source>
        <dbReference type="ARBA" id="ARBA00022927"/>
    </source>
</evidence>
<dbReference type="PROSITE" id="PS50166">
    <property type="entry name" value="IMPORTIN_B_NT"/>
    <property type="match status" value="1"/>
</dbReference>
<reference evidence="9" key="1">
    <citation type="submission" date="2022-07" db="EMBL/GenBank/DDBJ databases">
        <title>Phylogenomic reconstructions and comparative analyses of Kickxellomycotina fungi.</title>
        <authorList>
            <person name="Reynolds N.K."/>
            <person name="Stajich J.E."/>
            <person name="Barry K."/>
            <person name="Grigoriev I.V."/>
            <person name="Crous P."/>
            <person name="Smith M.E."/>
        </authorList>
    </citation>
    <scope>NUCLEOTIDE SEQUENCE</scope>
    <source>
        <strain evidence="9">NRRL 1565</strain>
    </source>
</reference>